<accession>A0A8J7I3M5</accession>
<sequence length="45" mass="5243">ETATPHTPPQRSLVKWHPGLRLPHRLRVYVLPLPVRQSSEFIKFG</sequence>
<dbReference type="AlphaFoldDB" id="A0A8J7I3M5"/>
<evidence type="ECO:0000313" key="1">
    <source>
        <dbReference type="EMBL" id="MBH8575399.1"/>
    </source>
</evidence>
<reference evidence="1 2" key="1">
    <citation type="journal article" date="2021" name="Int. J. Syst. Evol. Microbiol.">
        <title>Amazonocrinis nigriterrae gen. nov., sp. nov., Atlanticothrix silvestris gen. nov., sp. nov. and Dendronalium phyllosphericum gen. nov., sp. nov., nostocacean cyanobacteria from Brazilian environments.</title>
        <authorList>
            <person name="Alvarenga D.O."/>
            <person name="Andreote A.P.D."/>
            <person name="Branco L.H.Z."/>
            <person name="Delbaje E."/>
            <person name="Cruz R.B."/>
            <person name="Varani A.M."/>
            <person name="Fiore M.F."/>
        </authorList>
    </citation>
    <scope>NUCLEOTIDE SEQUENCE [LARGE SCALE GENOMIC DNA]</scope>
    <source>
        <strain evidence="1 2">CENA369</strain>
    </source>
</reference>
<name>A0A8J7I3M5_9NOST</name>
<organism evidence="1 2">
    <name type="scientific">Dendronalium phyllosphericum CENA369</name>
    <dbReference type="NCBI Taxonomy" id="1725256"/>
    <lineage>
        <taxon>Bacteria</taxon>
        <taxon>Bacillati</taxon>
        <taxon>Cyanobacteriota</taxon>
        <taxon>Cyanophyceae</taxon>
        <taxon>Nostocales</taxon>
        <taxon>Nostocaceae</taxon>
        <taxon>Dendronalium</taxon>
        <taxon>Dendronalium phyllosphericum</taxon>
    </lineage>
</organism>
<gene>
    <name evidence="1" type="ORF">I8752_20765</name>
</gene>
<evidence type="ECO:0000313" key="2">
    <source>
        <dbReference type="Proteomes" id="UP000662314"/>
    </source>
</evidence>
<keyword evidence="2" id="KW-1185">Reference proteome</keyword>
<dbReference type="Proteomes" id="UP000662314">
    <property type="component" value="Unassembled WGS sequence"/>
</dbReference>
<protein>
    <submittedName>
        <fullName evidence="1">Uncharacterized protein</fullName>
    </submittedName>
</protein>
<feature type="non-terminal residue" evidence="1">
    <location>
        <position position="1"/>
    </location>
</feature>
<dbReference type="EMBL" id="JAECZA010000137">
    <property type="protein sequence ID" value="MBH8575399.1"/>
    <property type="molecule type" value="Genomic_DNA"/>
</dbReference>
<comment type="caution">
    <text evidence="1">The sequence shown here is derived from an EMBL/GenBank/DDBJ whole genome shotgun (WGS) entry which is preliminary data.</text>
</comment>
<proteinExistence type="predicted"/>